<feature type="transmembrane region" description="Helical" evidence="1">
    <location>
        <begin position="232"/>
        <end position="258"/>
    </location>
</feature>
<reference evidence="2" key="1">
    <citation type="submission" date="2021-12" db="EMBL/GenBank/DDBJ databases">
        <title>Convergent genome expansion in fungi linked to evolution of root-endophyte symbiosis.</title>
        <authorList>
            <consortium name="DOE Joint Genome Institute"/>
            <person name="Ke Y.-H."/>
            <person name="Bonito G."/>
            <person name="Liao H.-L."/>
            <person name="Looney B."/>
            <person name="Rojas-Flechas A."/>
            <person name="Nash J."/>
            <person name="Hameed K."/>
            <person name="Schadt C."/>
            <person name="Martin F."/>
            <person name="Crous P.W."/>
            <person name="Miettinen O."/>
            <person name="Magnuson J.K."/>
            <person name="Labbe J."/>
            <person name="Jacobson D."/>
            <person name="Doktycz M.J."/>
            <person name="Veneault-Fourrey C."/>
            <person name="Kuo A."/>
            <person name="Mondo S."/>
            <person name="Calhoun S."/>
            <person name="Riley R."/>
            <person name="Ohm R."/>
            <person name="LaButti K."/>
            <person name="Andreopoulos B."/>
            <person name="Pangilinan J."/>
            <person name="Nolan M."/>
            <person name="Tritt A."/>
            <person name="Clum A."/>
            <person name="Lipzen A."/>
            <person name="Daum C."/>
            <person name="Barry K."/>
            <person name="Grigoriev I.V."/>
            <person name="Vilgalys R."/>
        </authorList>
    </citation>
    <scope>NUCLEOTIDE SEQUENCE</scope>
    <source>
        <strain evidence="2">PMI_201</strain>
    </source>
</reference>
<feature type="transmembrane region" description="Helical" evidence="1">
    <location>
        <begin position="6"/>
        <end position="30"/>
    </location>
</feature>
<protein>
    <submittedName>
        <fullName evidence="2">SUR7/PalI family-domain-containing protein</fullName>
    </submittedName>
</protein>
<dbReference type="InterPro" id="IPR052413">
    <property type="entry name" value="SUR7_domain"/>
</dbReference>
<dbReference type="RefSeq" id="XP_046065312.1">
    <property type="nucleotide sequence ID" value="XM_046217678.1"/>
</dbReference>
<keyword evidence="1" id="KW-0472">Membrane</keyword>
<dbReference type="PANTHER" id="PTHR28019:SF2">
    <property type="entry name" value="CELL MEMBRANE PROTEIN YLR413W-RELATED"/>
    <property type="match status" value="1"/>
</dbReference>
<gene>
    <name evidence="2" type="ORF">BGW36DRAFT_392264</name>
</gene>
<dbReference type="Proteomes" id="UP001201262">
    <property type="component" value="Unassembled WGS sequence"/>
</dbReference>
<feature type="transmembrane region" description="Helical" evidence="1">
    <location>
        <begin position="185"/>
        <end position="212"/>
    </location>
</feature>
<dbReference type="InterPro" id="IPR009571">
    <property type="entry name" value="SUR7/Rim9-like_fungi"/>
</dbReference>
<keyword evidence="1" id="KW-0812">Transmembrane</keyword>
<name>A0AAD4KHZ3_9EURO</name>
<dbReference type="GO" id="GO:0031505">
    <property type="term" value="P:fungal-type cell wall organization"/>
    <property type="evidence" value="ECO:0007669"/>
    <property type="project" value="TreeGrafter"/>
</dbReference>
<dbReference type="EMBL" id="JAJTJA010000017">
    <property type="protein sequence ID" value="KAH8688840.1"/>
    <property type="molecule type" value="Genomic_DNA"/>
</dbReference>
<accession>A0AAD4KHZ3</accession>
<dbReference type="PANTHER" id="PTHR28019">
    <property type="entry name" value="CELL MEMBRANE PROTEIN YLR413W-RELATED"/>
    <property type="match status" value="1"/>
</dbReference>
<dbReference type="GeneID" id="70247965"/>
<evidence type="ECO:0000313" key="2">
    <source>
        <dbReference type="EMBL" id="KAH8688840.1"/>
    </source>
</evidence>
<sequence length="339" mass="37112">MAVRGFGLFVALGLSLSSLAGILLAILGGINNDSYVLRNLFPFQIDLTTFFANEPEGAHRGAIPGITNNSVGDIPGMTSETQAFASALWHARGADVLSQFYNVYLWDYCTSDTSVVASSAVCSPHSSHDKFDPFTAMDLSRWTGSQPEDSVYPEKLASGMRVYRAAVNWLRASLILAAIAKFIELVLAVVAVGASVFILLVTITQTAIWSFVVAAWHNSLSSIGVDAHLGKGFVIILWLATILSFSSSIWWLFTLVCANHRSGPGRRRWMPNVRATQSYRYDNMGNTSQPQHDFPMSTDVNFAHTPVHSRSPSEAAEEQLIGNSYENYRHQAAISEDKV</sequence>
<dbReference type="GO" id="GO:0005886">
    <property type="term" value="C:plasma membrane"/>
    <property type="evidence" value="ECO:0007669"/>
    <property type="project" value="InterPro"/>
</dbReference>
<organism evidence="2 3">
    <name type="scientific">Talaromyces proteolyticus</name>
    <dbReference type="NCBI Taxonomy" id="1131652"/>
    <lineage>
        <taxon>Eukaryota</taxon>
        <taxon>Fungi</taxon>
        <taxon>Dikarya</taxon>
        <taxon>Ascomycota</taxon>
        <taxon>Pezizomycotina</taxon>
        <taxon>Eurotiomycetes</taxon>
        <taxon>Eurotiomycetidae</taxon>
        <taxon>Eurotiales</taxon>
        <taxon>Trichocomaceae</taxon>
        <taxon>Talaromyces</taxon>
        <taxon>Talaromyces sect. Bacilispori</taxon>
    </lineage>
</organism>
<dbReference type="AlphaFoldDB" id="A0AAD4KHZ3"/>
<dbReference type="Pfam" id="PF06687">
    <property type="entry name" value="SUR7"/>
    <property type="match status" value="1"/>
</dbReference>
<proteinExistence type="predicted"/>
<keyword evidence="1" id="KW-1133">Transmembrane helix</keyword>
<keyword evidence="3" id="KW-1185">Reference proteome</keyword>
<evidence type="ECO:0000313" key="3">
    <source>
        <dbReference type="Proteomes" id="UP001201262"/>
    </source>
</evidence>
<comment type="caution">
    <text evidence="2">The sequence shown here is derived from an EMBL/GenBank/DDBJ whole genome shotgun (WGS) entry which is preliminary data.</text>
</comment>
<evidence type="ECO:0000256" key="1">
    <source>
        <dbReference type="SAM" id="Phobius"/>
    </source>
</evidence>
<dbReference type="GO" id="GO:0051285">
    <property type="term" value="C:cell cortex of cell tip"/>
    <property type="evidence" value="ECO:0007669"/>
    <property type="project" value="TreeGrafter"/>
</dbReference>